<dbReference type="OrthoDB" id="9799036at2"/>
<keyword evidence="2" id="KW-1185">Reference proteome</keyword>
<dbReference type="Proteomes" id="UP000054537">
    <property type="component" value="Unassembled WGS sequence"/>
</dbReference>
<protein>
    <submittedName>
        <fullName evidence="1">4-hydroxybenzoyl-CoA thioesterase</fullName>
    </submittedName>
</protein>
<dbReference type="RefSeq" id="WP_043524890.1">
    <property type="nucleotide sequence ID" value="NZ_BAABKU010000012.1"/>
</dbReference>
<comment type="caution">
    <text evidence="1">The sequence shown here is derived from an EMBL/GenBank/DDBJ whole genome shotgun (WGS) entry which is preliminary data.</text>
</comment>
<proteinExistence type="predicted"/>
<dbReference type="SUPFAM" id="SSF54637">
    <property type="entry name" value="Thioesterase/thiol ester dehydrase-isomerase"/>
    <property type="match status" value="1"/>
</dbReference>
<dbReference type="Gene3D" id="3.10.129.10">
    <property type="entry name" value="Hotdog Thioesterase"/>
    <property type="match status" value="1"/>
</dbReference>
<dbReference type="eggNOG" id="COG0824">
    <property type="taxonomic scope" value="Bacteria"/>
</dbReference>
<name>A0A0A6UNE0_ACTUT</name>
<dbReference type="AlphaFoldDB" id="A0A0A6UNE0"/>
<dbReference type="Pfam" id="PF13279">
    <property type="entry name" value="4HBT_2"/>
    <property type="match status" value="1"/>
</dbReference>
<evidence type="ECO:0000313" key="1">
    <source>
        <dbReference type="EMBL" id="KHD76936.1"/>
    </source>
</evidence>
<dbReference type="STRING" id="1869.MB27_14115"/>
<sequence length="147" mass="16358">MTAQNETGPVYSFVPRFHEIDGQGVMFNMWYLSHVDEAVDVFFMDRGLPYAQWHDRGFDVHVVHIDLDFAAGVRRHERIEVLVSTSRIGGKSFTLDFAFRRDGETVCTGGVVYATVSTLGHGTIALPAPLVKALGAEHSLRDGHQRA</sequence>
<reference evidence="1 2" key="1">
    <citation type="submission" date="2014-10" db="EMBL/GenBank/DDBJ databases">
        <title>Draft genome sequence of Actinoplanes utahensis NRRL 12052.</title>
        <authorList>
            <person name="Velasco-Bucheli B."/>
            <person name="del Cerro C."/>
            <person name="Hormigo D."/>
            <person name="Garcia J.L."/>
            <person name="Acebal C."/>
            <person name="Arroyo M."/>
            <person name="de la Mata I."/>
        </authorList>
    </citation>
    <scope>NUCLEOTIDE SEQUENCE [LARGE SCALE GENOMIC DNA]</scope>
    <source>
        <strain evidence="1 2">NRRL 12052</strain>
    </source>
</reference>
<dbReference type="InterPro" id="IPR029069">
    <property type="entry name" value="HotDog_dom_sf"/>
</dbReference>
<organism evidence="1 2">
    <name type="scientific">Actinoplanes utahensis</name>
    <dbReference type="NCBI Taxonomy" id="1869"/>
    <lineage>
        <taxon>Bacteria</taxon>
        <taxon>Bacillati</taxon>
        <taxon>Actinomycetota</taxon>
        <taxon>Actinomycetes</taxon>
        <taxon>Micromonosporales</taxon>
        <taxon>Micromonosporaceae</taxon>
        <taxon>Actinoplanes</taxon>
    </lineage>
</organism>
<dbReference type="CDD" id="cd00586">
    <property type="entry name" value="4HBT"/>
    <property type="match status" value="1"/>
</dbReference>
<dbReference type="EMBL" id="JRTT01000014">
    <property type="protein sequence ID" value="KHD76936.1"/>
    <property type="molecule type" value="Genomic_DNA"/>
</dbReference>
<gene>
    <name evidence="1" type="ORF">MB27_14115</name>
</gene>
<evidence type="ECO:0000313" key="2">
    <source>
        <dbReference type="Proteomes" id="UP000054537"/>
    </source>
</evidence>
<accession>A0A0A6UNE0</accession>